<evidence type="ECO:0000259" key="13">
    <source>
        <dbReference type="Pfam" id="PF00438"/>
    </source>
</evidence>
<gene>
    <name evidence="10" type="primary">metK</name>
    <name evidence="16" type="ORF">D5366_04700</name>
</gene>
<feature type="region of interest" description="Flexible loop" evidence="10">
    <location>
        <begin position="102"/>
        <end position="112"/>
    </location>
</feature>
<keyword evidence="3 10" id="KW-0554">One-carbon metabolism</keyword>
<feature type="binding site" evidence="10">
    <location>
        <position position="243"/>
    </location>
    <ligand>
        <name>ATP</name>
        <dbReference type="ChEBI" id="CHEBI:30616"/>
        <note>ligand shared between two neighboring subunits</note>
    </ligand>
</feature>
<dbReference type="InterPro" id="IPR022628">
    <property type="entry name" value="S-AdoMet_synt_N"/>
</dbReference>
<dbReference type="InterPro" id="IPR022636">
    <property type="entry name" value="S-AdoMet_synthetase_sfam"/>
</dbReference>
<evidence type="ECO:0000256" key="2">
    <source>
        <dbReference type="ARBA" id="ARBA00009685"/>
    </source>
</evidence>
<keyword evidence="8 10" id="KW-0460">Magnesium</keyword>
<dbReference type="PROSITE" id="PS00377">
    <property type="entry name" value="ADOMET_SYNTHASE_2"/>
    <property type="match status" value="1"/>
</dbReference>
<dbReference type="EC" id="2.5.1.6" evidence="10"/>
<dbReference type="PROSITE" id="PS00376">
    <property type="entry name" value="ADOMET_SYNTHASE_1"/>
    <property type="match status" value="1"/>
</dbReference>
<dbReference type="Pfam" id="PF02772">
    <property type="entry name" value="S-AdoMet_synt_M"/>
    <property type="match status" value="1"/>
</dbReference>
<feature type="binding site" evidence="10">
    <location>
        <position position="270"/>
    </location>
    <ligand>
        <name>ATP</name>
        <dbReference type="ChEBI" id="CHEBI:30616"/>
        <note>ligand shared between two neighboring subunits</note>
    </ligand>
</feature>
<dbReference type="UniPathway" id="UPA00315">
    <property type="reaction ID" value="UER00080"/>
</dbReference>
<evidence type="ECO:0000313" key="17">
    <source>
        <dbReference type="Proteomes" id="UP000317214"/>
    </source>
</evidence>
<feature type="domain" description="S-adenosylmethionine synthetase N-terminal" evidence="13">
    <location>
        <begin position="7"/>
        <end position="104"/>
    </location>
</feature>
<dbReference type="EMBL" id="CP032485">
    <property type="protein sequence ID" value="QDH24641.1"/>
    <property type="molecule type" value="Genomic_DNA"/>
</dbReference>
<dbReference type="GO" id="GO:0000287">
    <property type="term" value="F:magnesium ion binding"/>
    <property type="evidence" value="ECO:0007669"/>
    <property type="project" value="UniProtKB-UniRule"/>
</dbReference>
<dbReference type="SUPFAM" id="SSF55973">
    <property type="entry name" value="S-adenosylmethionine synthetase"/>
    <property type="match status" value="3"/>
</dbReference>
<feature type="binding site" description="in other chain" evidence="10">
    <location>
        <begin position="169"/>
        <end position="171"/>
    </location>
    <ligand>
        <name>ATP</name>
        <dbReference type="ChEBI" id="CHEBI:30616"/>
        <note>ligand shared between two neighboring subunits</note>
    </ligand>
</feature>
<protein>
    <recommendedName>
        <fullName evidence="10">S-adenosylmethionine synthase</fullName>
        <shortName evidence="10">AdoMet synthase</shortName>
        <ecNumber evidence="10">2.5.1.6</ecNumber>
    </recommendedName>
    <alternativeName>
        <fullName evidence="10">MAT</fullName>
    </alternativeName>
    <alternativeName>
        <fullName evidence="10">Methionine adenosyltransferase</fullName>
    </alternativeName>
</protein>
<name>A0A4Y6V7N4_9PROT</name>
<dbReference type="PANTHER" id="PTHR11964">
    <property type="entry name" value="S-ADENOSYLMETHIONINE SYNTHETASE"/>
    <property type="match status" value="1"/>
</dbReference>
<feature type="binding site" description="in other chain" evidence="10">
    <location>
        <position position="274"/>
    </location>
    <ligand>
        <name>L-methionine</name>
        <dbReference type="ChEBI" id="CHEBI:57844"/>
        <note>ligand shared between two neighboring subunits</note>
    </ligand>
</feature>
<dbReference type="InterPro" id="IPR022631">
    <property type="entry name" value="ADOMET_SYNTHASE_CS"/>
</dbReference>
<reference evidence="16 17" key="1">
    <citation type="submission" date="2018-09" db="EMBL/GenBank/DDBJ databases">
        <title>The complete genome sequence of Neokomagataea tanensis NBRC 106556(T).</title>
        <authorList>
            <person name="Chua K.-O."/>
            <person name="See-Too W.-S."/>
            <person name="Hong K.-W."/>
            <person name="Yin W.-F."/>
            <person name="Chan K.-G."/>
        </authorList>
    </citation>
    <scope>NUCLEOTIDE SEQUENCE [LARGE SCALE GENOMIC DNA]</scope>
    <source>
        <strain evidence="17">AH13 \ NBRC 106556</strain>
    </source>
</reference>
<feature type="binding site" description="in other chain" evidence="10">
    <location>
        <begin position="249"/>
        <end position="250"/>
    </location>
    <ligand>
        <name>ATP</name>
        <dbReference type="ChEBI" id="CHEBI:30616"/>
        <note>ligand shared between two neighboring subunits</note>
    </ligand>
</feature>
<evidence type="ECO:0000256" key="11">
    <source>
        <dbReference type="RuleBase" id="RU000542"/>
    </source>
</evidence>
<dbReference type="Proteomes" id="UP000317214">
    <property type="component" value="Chromosome"/>
</dbReference>
<dbReference type="NCBIfam" id="TIGR01034">
    <property type="entry name" value="metK"/>
    <property type="match status" value="1"/>
</dbReference>
<accession>A0A4Y6V7N4</accession>
<evidence type="ECO:0000256" key="10">
    <source>
        <dbReference type="HAMAP-Rule" id="MF_00086"/>
    </source>
</evidence>
<comment type="subunit">
    <text evidence="10">Homotetramer; dimer of dimers.</text>
</comment>
<evidence type="ECO:0000259" key="14">
    <source>
        <dbReference type="Pfam" id="PF02772"/>
    </source>
</evidence>
<dbReference type="PIRSF" id="PIRSF000497">
    <property type="entry name" value="MAT"/>
    <property type="match status" value="1"/>
</dbReference>
<comment type="caution">
    <text evidence="10">Lacks conserved residue(s) required for the propagation of feature annotation.</text>
</comment>
<comment type="subcellular location">
    <subcellularLocation>
        <location evidence="10 11">Cytoplasm</location>
    </subcellularLocation>
</comment>
<dbReference type="GO" id="GO:0005737">
    <property type="term" value="C:cytoplasm"/>
    <property type="evidence" value="ECO:0007669"/>
    <property type="project" value="UniProtKB-SubCell"/>
</dbReference>
<feature type="binding site" description="in other chain" evidence="10">
    <location>
        <position position="102"/>
    </location>
    <ligand>
        <name>L-methionine</name>
        <dbReference type="ChEBI" id="CHEBI:57844"/>
        <note>ligand shared between two neighboring subunits</note>
    </ligand>
</feature>
<dbReference type="CDD" id="cd18079">
    <property type="entry name" value="S-AdoMet_synt"/>
    <property type="match status" value="1"/>
</dbReference>
<dbReference type="Pfam" id="PF00438">
    <property type="entry name" value="S-AdoMet_synt_N"/>
    <property type="match status" value="1"/>
</dbReference>
<dbReference type="RefSeq" id="WP_141492481.1">
    <property type="nucleotide sequence ID" value="NZ_CP032485.1"/>
</dbReference>
<keyword evidence="10" id="KW-0963">Cytoplasm</keyword>
<dbReference type="GO" id="GO:0006556">
    <property type="term" value="P:S-adenosylmethionine biosynthetic process"/>
    <property type="evidence" value="ECO:0007669"/>
    <property type="project" value="UniProtKB-UniRule"/>
</dbReference>
<evidence type="ECO:0000256" key="8">
    <source>
        <dbReference type="ARBA" id="ARBA00022842"/>
    </source>
</evidence>
<evidence type="ECO:0000256" key="7">
    <source>
        <dbReference type="ARBA" id="ARBA00022840"/>
    </source>
</evidence>
<comment type="function">
    <text evidence="10">Catalyzes the formation of S-adenosylmethionine (AdoMet) from methionine and ATP. The overall synthetic reaction is composed of two sequential steps, AdoMet formation and the subsequent tripolyphosphate hydrolysis which occurs prior to release of AdoMet from the enzyme.</text>
</comment>
<dbReference type="GO" id="GO:0006730">
    <property type="term" value="P:one-carbon metabolic process"/>
    <property type="evidence" value="ECO:0007669"/>
    <property type="project" value="UniProtKB-KW"/>
</dbReference>
<feature type="binding site" description="in other chain" evidence="10">
    <location>
        <position position="18"/>
    </location>
    <ligand>
        <name>ATP</name>
        <dbReference type="ChEBI" id="CHEBI:30616"/>
        <note>ligand shared between two neighboring subunits</note>
    </ligand>
</feature>
<dbReference type="AlphaFoldDB" id="A0A4Y6V7N4"/>
<sequence>MRNYGDFLFTSESVSEGHPDKVADRISDTVLDAYLEADPEARVACETMVTTNRVVLAGEVRGPKSVEDTLIDRAREAIKDIGYDQEGFSWKHADITSYLHAQSADIAQGVDSADNKDEGAGDQGIMFGFATRETEQLMPAPLFYAQTILERVRDYRKNGDARGVGLLPDAKSQVTLRYVDGKPVGATSVVISTQHVEGMSQHTIRETLRDVVREVLPEGWMCPEDEFYVNPTGNFVIGGPDGDAGLTGRKIIVDTYGGAAPHGGGAFSGKDPTKVDRSAAYAARYLAKNVVAANLADRCTIQLSYAIGVSKPLSVYVDLDNTGKDIDEARLGAILNELVDLSPRGIRKHLRLNRPIYTPTSAYGHFGRTPDAALDNFTWEQADLVDALRNAFNR</sequence>
<dbReference type="InterPro" id="IPR022629">
    <property type="entry name" value="S-AdoMet_synt_central"/>
</dbReference>
<feature type="binding site" evidence="10">
    <location>
        <position position="46"/>
    </location>
    <ligand>
        <name>K(+)</name>
        <dbReference type="ChEBI" id="CHEBI:29103"/>
    </ligand>
</feature>
<comment type="similarity">
    <text evidence="2 10 12">Belongs to the AdoMet synthase family.</text>
</comment>
<comment type="cofactor">
    <cofactor evidence="10">
        <name>K(+)</name>
        <dbReference type="ChEBI" id="CHEBI:29103"/>
    </cofactor>
    <text evidence="10">Binds 1 potassium ion per subunit.</text>
</comment>
<evidence type="ECO:0000256" key="4">
    <source>
        <dbReference type="ARBA" id="ARBA00022679"/>
    </source>
</evidence>
<evidence type="ECO:0000256" key="1">
    <source>
        <dbReference type="ARBA" id="ARBA00005224"/>
    </source>
</evidence>
<evidence type="ECO:0000256" key="9">
    <source>
        <dbReference type="ARBA" id="ARBA00022958"/>
    </source>
</evidence>
<proteinExistence type="inferred from homology"/>
<feature type="binding site" evidence="10">
    <location>
        <position position="243"/>
    </location>
    <ligand>
        <name>L-methionine</name>
        <dbReference type="ChEBI" id="CHEBI:57844"/>
        <note>ligand shared between two neighboring subunits</note>
    </ligand>
</feature>
<dbReference type="InterPro" id="IPR002133">
    <property type="entry name" value="S-AdoMet_synthetase"/>
</dbReference>
<dbReference type="KEGG" id="ntn:D5366_04700"/>
<feature type="domain" description="S-adenosylmethionine synthetase central" evidence="14">
    <location>
        <begin position="118"/>
        <end position="235"/>
    </location>
</feature>
<comment type="pathway">
    <text evidence="1 10">Amino-acid biosynthesis; S-adenosyl-L-methionine biosynthesis; S-adenosyl-L-methionine from L-methionine: step 1/1.</text>
</comment>
<evidence type="ECO:0000259" key="15">
    <source>
        <dbReference type="Pfam" id="PF02773"/>
    </source>
</evidence>
<evidence type="ECO:0000313" key="16">
    <source>
        <dbReference type="EMBL" id="QDH24641.1"/>
    </source>
</evidence>
<feature type="binding site" description="in other chain" evidence="10">
    <location>
        <position position="59"/>
    </location>
    <ligand>
        <name>L-methionine</name>
        <dbReference type="ChEBI" id="CHEBI:57844"/>
        <note>ligand shared between two neighboring subunits</note>
    </ligand>
</feature>
<keyword evidence="17" id="KW-1185">Reference proteome</keyword>
<keyword evidence="7 10" id="KW-0067">ATP-binding</keyword>
<feature type="domain" description="S-adenosylmethionine synthetase C-terminal" evidence="15">
    <location>
        <begin position="237"/>
        <end position="381"/>
    </location>
</feature>
<dbReference type="HAMAP" id="MF_00086">
    <property type="entry name" value="S_AdoMet_synth1"/>
    <property type="match status" value="1"/>
</dbReference>
<dbReference type="Pfam" id="PF02773">
    <property type="entry name" value="S-AdoMet_synt_C"/>
    <property type="match status" value="1"/>
</dbReference>
<evidence type="ECO:0000256" key="6">
    <source>
        <dbReference type="ARBA" id="ARBA00022741"/>
    </source>
</evidence>
<evidence type="ECO:0000256" key="12">
    <source>
        <dbReference type="RuleBase" id="RU004462"/>
    </source>
</evidence>
<keyword evidence="9 10" id="KW-0630">Potassium</keyword>
<evidence type="ECO:0000256" key="5">
    <source>
        <dbReference type="ARBA" id="ARBA00022723"/>
    </source>
</evidence>
<dbReference type="Gene3D" id="3.30.300.10">
    <property type="match status" value="3"/>
</dbReference>
<organism evidence="16 17">
    <name type="scientific">Neokomagataea tanensis</name>
    <dbReference type="NCBI Taxonomy" id="661191"/>
    <lineage>
        <taxon>Bacteria</taxon>
        <taxon>Pseudomonadati</taxon>
        <taxon>Pseudomonadota</taxon>
        <taxon>Alphaproteobacteria</taxon>
        <taxon>Acetobacterales</taxon>
        <taxon>Acetobacteraceae</taxon>
        <taxon>Neokomagataea</taxon>
    </lineage>
</organism>
<keyword evidence="4 10" id="KW-0808">Transferase</keyword>
<keyword evidence="5 10" id="KW-0479">Metal-binding</keyword>
<dbReference type="GO" id="GO:0005524">
    <property type="term" value="F:ATP binding"/>
    <property type="evidence" value="ECO:0007669"/>
    <property type="project" value="UniProtKB-UniRule"/>
</dbReference>
<comment type="cofactor">
    <cofactor evidence="10">
        <name>Mg(2+)</name>
        <dbReference type="ChEBI" id="CHEBI:18420"/>
    </cofactor>
    <text evidence="10">Binds 2 divalent ions per subunit.</text>
</comment>
<feature type="binding site" evidence="10">
    <location>
        <position position="20"/>
    </location>
    <ligand>
        <name>Mg(2+)</name>
        <dbReference type="ChEBI" id="CHEBI:18420"/>
    </ligand>
</feature>
<comment type="catalytic activity">
    <reaction evidence="10">
        <text>L-methionine + ATP + H2O = S-adenosyl-L-methionine + phosphate + diphosphate</text>
        <dbReference type="Rhea" id="RHEA:21080"/>
        <dbReference type="ChEBI" id="CHEBI:15377"/>
        <dbReference type="ChEBI" id="CHEBI:30616"/>
        <dbReference type="ChEBI" id="CHEBI:33019"/>
        <dbReference type="ChEBI" id="CHEBI:43474"/>
        <dbReference type="ChEBI" id="CHEBI:57844"/>
        <dbReference type="ChEBI" id="CHEBI:59789"/>
        <dbReference type="EC" id="2.5.1.6"/>
    </reaction>
</comment>
<evidence type="ECO:0000256" key="3">
    <source>
        <dbReference type="ARBA" id="ARBA00022563"/>
    </source>
</evidence>
<feature type="binding site" evidence="10">
    <location>
        <position position="266"/>
    </location>
    <ligand>
        <name>ATP</name>
        <dbReference type="ChEBI" id="CHEBI:30616"/>
        <note>ligand shared between two neighboring subunits</note>
    </ligand>
</feature>
<keyword evidence="6 10" id="KW-0547">Nucleotide-binding</keyword>
<dbReference type="GO" id="GO:0004478">
    <property type="term" value="F:methionine adenosyltransferase activity"/>
    <property type="evidence" value="ECO:0007669"/>
    <property type="project" value="UniProtKB-UniRule"/>
</dbReference>
<dbReference type="InterPro" id="IPR022630">
    <property type="entry name" value="S-AdoMet_synt_C"/>
</dbReference>
<dbReference type="OrthoDB" id="9801686at2"/>